<dbReference type="GeneID" id="91571840"/>
<evidence type="ECO:0000313" key="2">
    <source>
        <dbReference type="Proteomes" id="UP001519291"/>
    </source>
</evidence>
<evidence type="ECO:0000313" key="1">
    <source>
        <dbReference type="EMBL" id="MBP2405505.1"/>
    </source>
</evidence>
<dbReference type="EMBL" id="JAGIOH010000001">
    <property type="protein sequence ID" value="MBP2405505.1"/>
    <property type="molecule type" value="Genomic_DNA"/>
</dbReference>
<proteinExistence type="predicted"/>
<gene>
    <name evidence="1" type="ORF">JO379_004974</name>
</gene>
<protein>
    <submittedName>
        <fullName evidence="1">Uncharacterized protein</fullName>
    </submittedName>
</protein>
<organism evidence="1 2">
    <name type="scientific">Streptomyces syringium</name>
    <dbReference type="NCBI Taxonomy" id="76729"/>
    <lineage>
        <taxon>Bacteria</taxon>
        <taxon>Bacillati</taxon>
        <taxon>Actinomycetota</taxon>
        <taxon>Actinomycetes</taxon>
        <taxon>Kitasatosporales</taxon>
        <taxon>Streptomycetaceae</taxon>
        <taxon>Streptomyces</taxon>
    </lineage>
</organism>
<reference evidence="1 2" key="1">
    <citation type="submission" date="2021-03" db="EMBL/GenBank/DDBJ databases">
        <title>Sequencing the genomes of 1000 actinobacteria strains.</title>
        <authorList>
            <person name="Klenk H.-P."/>
        </authorList>
    </citation>
    <scope>NUCLEOTIDE SEQUENCE [LARGE SCALE GENOMIC DNA]</scope>
    <source>
        <strain evidence="1 2">DSM 41480</strain>
    </source>
</reference>
<dbReference type="RefSeq" id="WP_209517069.1">
    <property type="nucleotide sequence ID" value="NZ_JAGIOH010000001.1"/>
</dbReference>
<dbReference type="Proteomes" id="UP001519291">
    <property type="component" value="Unassembled WGS sequence"/>
</dbReference>
<sequence length="204" mass="22267">MCALLALCITSCSATGNEQRGRLLPAAQVCESLLPPKVAGKLDALAGLREFTQHHPRAIGSFASRLRGLEASHRGQDDHELCRVTADVEKSRLFTVAIYFQWFDAKMLNPRSKQRGSKTTPYPLGVHGEAYDFGATIYFSCPLGKPTSDGKLLRAGLWTANTKLTGQAGRNARITILNAAARKIARQLDCLDTANLPETFHKVT</sequence>
<accession>A0ABS4Y9N0</accession>
<name>A0ABS4Y9N0_9ACTN</name>
<keyword evidence="2" id="KW-1185">Reference proteome</keyword>
<comment type="caution">
    <text evidence="1">The sequence shown here is derived from an EMBL/GenBank/DDBJ whole genome shotgun (WGS) entry which is preliminary data.</text>
</comment>